<dbReference type="InterPro" id="IPR008978">
    <property type="entry name" value="HSP20-like_chaperone"/>
</dbReference>
<dbReference type="RefSeq" id="WP_147164917.1">
    <property type="nucleotide sequence ID" value="NZ_BJZO01000126.1"/>
</dbReference>
<dbReference type="AlphaFoldDB" id="A0A512HBQ5"/>
<dbReference type="SUPFAM" id="SSF49764">
    <property type="entry name" value="HSP20-like chaperones"/>
    <property type="match status" value="1"/>
</dbReference>
<dbReference type="PROSITE" id="PS01031">
    <property type="entry name" value="SHSP"/>
    <property type="match status" value="1"/>
</dbReference>
<comment type="caution">
    <text evidence="5">The sequence shown here is derived from an EMBL/GenBank/DDBJ whole genome shotgun (WGS) entry which is preliminary data.</text>
</comment>
<feature type="domain" description="SHSP" evidence="4">
    <location>
        <begin position="30"/>
        <end position="142"/>
    </location>
</feature>
<evidence type="ECO:0000313" key="6">
    <source>
        <dbReference type="Proteomes" id="UP000321567"/>
    </source>
</evidence>
<sequence>MRTFDLTPLHRFAIGFDNVSRLLDAASRLDEQAVSYPPYNIEKTGETEYRITMAVAGFGEDDLSVTTQENTLVIAGRLDRTEEPPARFLHRGIAGRAFERKFELADHIKVVGATLVNGLLHVDLVREVPEEKQPRQIAITRASAPSKALENKTIETQAA</sequence>
<gene>
    <name evidence="5" type="ORF">ROR02_30170</name>
</gene>
<dbReference type="InterPro" id="IPR002068">
    <property type="entry name" value="A-crystallin/Hsp20_dom"/>
</dbReference>
<dbReference type="PANTHER" id="PTHR47062">
    <property type="match status" value="1"/>
</dbReference>
<protein>
    <submittedName>
        <fullName evidence="5">Heat-shock protein Hsp20</fullName>
    </submittedName>
</protein>
<evidence type="ECO:0000259" key="4">
    <source>
        <dbReference type="PROSITE" id="PS01031"/>
    </source>
</evidence>
<proteinExistence type="inferred from homology"/>
<evidence type="ECO:0000256" key="2">
    <source>
        <dbReference type="PROSITE-ProRule" id="PRU00285"/>
    </source>
</evidence>
<dbReference type="OrthoDB" id="9810618at2"/>
<dbReference type="CDD" id="cd06470">
    <property type="entry name" value="ACD_IbpA-B_like"/>
    <property type="match status" value="1"/>
</dbReference>
<name>A0A512HBQ5_9PROT</name>
<reference evidence="5 6" key="1">
    <citation type="submission" date="2019-07" db="EMBL/GenBank/DDBJ databases">
        <title>Whole genome shotgun sequence of Rhodospirillum oryzae NBRC 107573.</title>
        <authorList>
            <person name="Hosoyama A."/>
            <person name="Uohara A."/>
            <person name="Ohji S."/>
            <person name="Ichikawa N."/>
        </authorList>
    </citation>
    <scope>NUCLEOTIDE SEQUENCE [LARGE SCALE GENOMIC DNA]</scope>
    <source>
        <strain evidence="5 6">NBRC 107573</strain>
    </source>
</reference>
<dbReference type="Gene3D" id="2.60.40.790">
    <property type="match status" value="1"/>
</dbReference>
<dbReference type="PANTHER" id="PTHR47062:SF1">
    <property type="entry name" value="SMALL HEAT SHOCK PROTEIN IBPA"/>
    <property type="match status" value="1"/>
</dbReference>
<evidence type="ECO:0000313" key="5">
    <source>
        <dbReference type="EMBL" id="GEO82886.1"/>
    </source>
</evidence>
<comment type="similarity">
    <text evidence="2 3">Belongs to the small heat shock protein (HSP20) family.</text>
</comment>
<dbReference type="Proteomes" id="UP000321567">
    <property type="component" value="Unassembled WGS sequence"/>
</dbReference>
<dbReference type="InterPro" id="IPR037913">
    <property type="entry name" value="ACD_IbpA/B"/>
</dbReference>
<evidence type="ECO:0000256" key="3">
    <source>
        <dbReference type="RuleBase" id="RU003616"/>
    </source>
</evidence>
<accession>A0A512HBQ5</accession>
<keyword evidence="1" id="KW-0346">Stress response</keyword>
<organism evidence="5 6">
    <name type="scientific">Pararhodospirillum oryzae</name>
    <dbReference type="NCBI Taxonomy" id="478448"/>
    <lineage>
        <taxon>Bacteria</taxon>
        <taxon>Pseudomonadati</taxon>
        <taxon>Pseudomonadota</taxon>
        <taxon>Alphaproteobacteria</taxon>
        <taxon>Rhodospirillales</taxon>
        <taxon>Rhodospirillaceae</taxon>
        <taxon>Pararhodospirillum</taxon>
    </lineage>
</organism>
<dbReference type="EMBL" id="BJZO01000126">
    <property type="protein sequence ID" value="GEO82886.1"/>
    <property type="molecule type" value="Genomic_DNA"/>
</dbReference>
<evidence type="ECO:0000256" key="1">
    <source>
        <dbReference type="ARBA" id="ARBA00023016"/>
    </source>
</evidence>
<keyword evidence="6" id="KW-1185">Reference proteome</keyword>
<dbReference type="Pfam" id="PF00011">
    <property type="entry name" value="HSP20"/>
    <property type="match status" value="1"/>
</dbReference>